<name>A0AAV5AKV8_9AGAM</name>
<feature type="compositionally biased region" description="Low complexity" evidence="1">
    <location>
        <begin position="183"/>
        <end position="203"/>
    </location>
</feature>
<keyword evidence="2" id="KW-0732">Signal</keyword>
<comment type="caution">
    <text evidence="3">The sequence shown here is derived from an EMBL/GenBank/DDBJ whole genome shotgun (WGS) entry which is preliminary data.</text>
</comment>
<evidence type="ECO:0000313" key="4">
    <source>
        <dbReference type="Proteomes" id="UP001050691"/>
    </source>
</evidence>
<keyword evidence="4" id="KW-1185">Reference proteome</keyword>
<evidence type="ECO:0000256" key="2">
    <source>
        <dbReference type="SAM" id="SignalP"/>
    </source>
</evidence>
<evidence type="ECO:0000313" key="3">
    <source>
        <dbReference type="EMBL" id="GJJ15302.1"/>
    </source>
</evidence>
<accession>A0AAV5AKV8</accession>
<feature type="chain" id="PRO_5043853828" evidence="2">
    <location>
        <begin position="17"/>
        <end position="203"/>
    </location>
</feature>
<reference evidence="3" key="1">
    <citation type="submission" date="2021-10" db="EMBL/GenBank/DDBJ databases">
        <title>De novo Genome Assembly of Clathrus columnatus (Basidiomycota, Fungi) Using Illumina and Nanopore Sequence Data.</title>
        <authorList>
            <person name="Ogiso-Tanaka E."/>
            <person name="Itagaki H."/>
            <person name="Hosoya T."/>
            <person name="Hosaka K."/>
        </authorList>
    </citation>
    <scope>NUCLEOTIDE SEQUENCE</scope>
    <source>
        <strain evidence="3">MO-923</strain>
    </source>
</reference>
<feature type="signal peptide" evidence="2">
    <location>
        <begin position="1"/>
        <end position="16"/>
    </location>
</feature>
<sequence length="203" mass="20961">MYLLFLVVHGLPLASSSLSVNASSSSSPSATGTSNVTLPIPGQPSFVEGEQVFANLIAVQGETTIYEIVDRTPPQTQTGTFSDISTFTVAVSPNNVKLNTSDFSKDTLSLLTEDCRLPEENGESDINGGSSTRTVTLPLATFTAVALNFDPTNATLTSTSITTGSSTQSIPGIPIPTLPIPLPTLATPTPTPSSGNGNTNTNT</sequence>
<dbReference type="AlphaFoldDB" id="A0AAV5AKV8"/>
<feature type="compositionally biased region" description="Pro residues" evidence="1">
    <location>
        <begin position="173"/>
        <end position="182"/>
    </location>
</feature>
<proteinExistence type="predicted"/>
<protein>
    <submittedName>
        <fullName evidence="3">Uncharacterized protein</fullName>
    </submittedName>
</protein>
<feature type="non-terminal residue" evidence="3">
    <location>
        <position position="203"/>
    </location>
</feature>
<dbReference type="Proteomes" id="UP001050691">
    <property type="component" value="Unassembled WGS sequence"/>
</dbReference>
<feature type="compositionally biased region" description="Low complexity" evidence="1">
    <location>
        <begin position="159"/>
        <end position="172"/>
    </location>
</feature>
<gene>
    <name evidence="3" type="ORF">Clacol_009578</name>
</gene>
<feature type="region of interest" description="Disordered" evidence="1">
    <location>
        <begin position="159"/>
        <end position="203"/>
    </location>
</feature>
<dbReference type="EMBL" id="BPWL01000011">
    <property type="protein sequence ID" value="GJJ15302.1"/>
    <property type="molecule type" value="Genomic_DNA"/>
</dbReference>
<evidence type="ECO:0000256" key="1">
    <source>
        <dbReference type="SAM" id="MobiDB-lite"/>
    </source>
</evidence>
<organism evidence="3 4">
    <name type="scientific">Clathrus columnatus</name>
    <dbReference type="NCBI Taxonomy" id="1419009"/>
    <lineage>
        <taxon>Eukaryota</taxon>
        <taxon>Fungi</taxon>
        <taxon>Dikarya</taxon>
        <taxon>Basidiomycota</taxon>
        <taxon>Agaricomycotina</taxon>
        <taxon>Agaricomycetes</taxon>
        <taxon>Phallomycetidae</taxon>
        <taxon>Phallales</taxon>
        <taxon>Clathraceae</taxon>
        <taxon>Clathrus</taxon>
    </lineage>
</organism>